<gene>
    <name evidence="1" type="ORF">O181_008680</name>
</gene>
<comment type="caution">
    <text evidence="1">The sequence shown here is derived from an EMBL/GenBank/DDBJ whole genome shotgun (WGS) entry which is preliminary data.</text>
</comment>
<dbReference type="Proteomes" id="UP000765509">
    <property type="component" value="Unassembled WGS sequence"/>
</dbReference>
<dbReference type="AlphaFoldDB" id="A0A9Q3BPU5"/>
<protein>
    <submittedName>
        <fullName evidence="1">Uncharacterized protein</fullName>
    </submittedName>
</protein>
<evidence type="ECO:0000313" key="2">
    <source>
        <dbReference type="Proteomes" id="UP000765509"/>
    </source>
</evidence>
<proteinExistence type="predicted"/>
<evidence type="ECO:0000313" key="1">
    <source>
        <dbReference type="EMBL" id="MBW0468965.1"/>
    </source>
</evidence>
<sequence length="175" mass="19172">MASRMTILHWILASSGRTQKALFVTYQLVVSFSKTQVEKSISKADVPFKTCAHRTGSLDLCCAPNLNGRVEHPYYNLDIIRSSSSRFGSQPANSSLQALIIRSTISDLNLFNWLHTKMNFKIFLLCVALWGSAQVNSKPVPQVSSAFQTDSVADFLSAASSMGSPQEPSGDEPLL</sequence>
<reference evidence="1" key="1">
    <citation type="submission" date="2021-03" db="EMBL/GenBank/DDBJ databases">
        <title>Draft genome sequence of rust myrtle Austropuccinia psidii MF-1, a brazilian biotype.</title>
        <authorList>
            <person name="Quecine M.C."/>
            <person name="Pachon D.M.R."/>
            <person name="Bonatelli M.L."/>
            <person name="Correr F.H."/>
            <person name="Franceschini L.M."/>
            <person name="Leite T.F."/>
            <person name="Margarido G.R.A."/>
            <person name="Almeida C.A."/>
            <person name="Ferrarezi J.A."/>
            <person name="Labate C.A."/>
        </authorList>
    </citation>
    <scope>NUCLEOTIDE SEQUENCE</scope>
    <source>
        <strain evidence="1">MF-1</strain>
    </source>
</reference>
<organism evidence="1 2">
    <name type="scientific">Austropuccinia psidii MF-1</name>
    <dbReference type="NCBI Taxonomy" id="1389203"/>
    <lineage>
        <taxon>Eukaryota</taxon>
        <taxon>Fungi</taxon>
        <taxon>Dikarya</taxon>
        <taxon>Basidiomycota</taxon>
        <taxon>Pucciniomycotina</taxon>
        <taxon>Pucciniomycetes</taxon>
        <taxon>Pucciniales</taxon>
        <taxon>Sphaerophragmiaceae</taxon>
        <taxon>Austropuccinia</taxon>
    </lineage>
</organism>
<keyword evidence="2" id="KW-1185">Reference proteome</keyword>
<dbReference type="EMBL" id="AVOT02002035">
    <property type="protein sequence ID" value="MBW0468965.1"/>
    <property type="molecule type" value="Genomic_DNA"/>
</dbReference>
<name>A0A9Q3BPU5_9BASI</name>
<accession>A0A9Q3BPU5</accession>